<sequence>MQQRHVKTFVLLVEDNLLDLELAQIALKASDICCEVQVAQDGAEALDALRQQRVRPTLVLLDLNMPRVNGLEVLRAMQEDEDLRQIPVVVFTTSAEPVDLAACLAAGALEYLVKPVDPDDLIVILNQLHQRWLSPAAGLSPENGSFRMQLESET</sequence>
<dbReference type="SMART" id="SM00448">
    <property type="entry name" value="REC"/>
    <property type="match status" value="1"/>
</dbReference>
<dbReference type="SUPFAM" id="SSF52172">
    <property type="entry name" value="CheY-like"/>
    <property type="match status" value="1"/>
</dbReference>
<dbReference type="InterPro" id="IPR001789">
    <property type="entry name" value="Sig_transdc_resp-reg_receiver"/>
</dbReference>
<evidence type="ECO:0000313" key="3">
    <source>
        <dbReference type="EMBL" id="GGK40484.1"/>
    </source>
</evidence>
<comment type="caution">
    <text evidence="3">The sequence shown here is derived from an EMBL/GenBank/DDBJ whole genome shotgun (WGS) entry which is preliminary data.</text>
</comment>
<dbReference type="Gene3D" id="3.40.50.2300">
    <property type="match status" value="1"/>
</dbReference>
<name>A0ABQ2F1I5_9DEIO</name>
<dbReference type="EMBL" id="BMPP01000023">
    <property type="protein sequence ID" value="GGK40484.1"/>
    <property type="molecule type" value="Genomic_DNA"/>
</dbReference>
<evidence type="ECO:0000259" key="2">
    <source>
        <dbReference type="PROSITE" id="PS50110"/>
    </source>
</evidence>
<gene>
    <name evidence="3" type="ORF">GCM10008955_37860</name>
</gene>
<proteinExistence type="predicted"/>
<evidence type="ECO:0000256" key="1">
    <source>
        <dbReference type="PROSITE-ProRule" id="PRU00169"/>
    </source>
</evidence>
<keyword evidence="4" id="KW-1185">Reference proteome</keyword>
<feature type="modified residue" description="4-aspartylphosphate" evidence="1">
    <location>
        <position position="62"/>
    </location>
</feature>
<evidence type="ECO:0000313" key="4">
    <source>
        <dbReference type="Proteomes" id="UP000647587"/>
    </source>
</evidence>
<organism evidence="3 4">
    <name type="scientific">Deinococcus malanensis</name>
    <dbReference type="NCBI Taxonomy" id="1706855"/>
    <lineage>
        <taxon>Bacteria</taxon>
        <taxon>Thermotogati</taxon>
        <taxon>Deinococcota</taxon>
        <taxon>Deinococci</taxon>
        <taxon>Deinococcales</taxon>
        <taxon>Deinococcaceae</taxon>
        <taxon>Deinococcus</taxon>
    </lineage>
</organism>
<dbReference type="Proteomes" id="UP000647587">
    <property type="component" value="Unassembled WGS sequence"/>
</dbReference>
<dbReference type="CDD" id="cd17557">
    <property type="entry name" value="REC_Rcp-like"/>
    <property type="match status" value="1"/>
</dbReference>
<dbReference type="InterPro" id="IPR052893">
    <property type="entry name" value="TCS_response_regulator"/>
</dbReference>
<protein>
    <submittedName>
        <fullName evidence="3">Response regulator</fullName>
    </submittedName>
</protein>
<dbReference type="Pfam" id="PF00072">
    <property type="entry name" value="Response_reg"/>
    <property type="match status" value="1"/>
</dbReference>
<reference evidence="4" key="1">
    <citation type="journal article" date="2019" name="Int. J. Syst. Evol. Microbiol.">
        <title>The Global Catalogue of Microorganisms (GCM) 10K type strain sequencing project: providing services to taxonomists for standard genome sequencing and annotation.</title>
        <authorList>
            <consortium name="The Broad Institute Genomics Platform"/>
            <consortium name="The Broad Institute Genome Sequencing Center for Infectious Disease"/>
            <person name="Wu L."/>
            <person name="Ma J."/>
        </authorList>
    </citation>
    <scope>NUCLEOTIDE SEQUENCE [LARGE SCALE GENOMIC DNA]</scope>
    <source>
        <strain evidence="4">JCM 30331</strain>
    </source>
</reference>
<feature type="domain" description="Response regulatory" evidence="2">
    <location>
        <begin position="9"/>
        <end position="129"/>
    </location>
</feature>
<dbReference type="InterPro" id="IPR011006">
    <property type="entry name" value="CheY-like_superfamily"/>
</dbReference>
<dbReference type="PROSITE" id="PS50110">
    <property type="entry name" value="RESPONSE_REGULATORY"/>
    <property type="match status" value="1"/>
</dbReference>
<accession>A0ABQ2F1I5</accession>
<keyword evidence="1" id="KW-0597">Phosphoprotein</keyword>
<dbReference type="PANTHER" id="PTHR44520">
    <property type="entry name" value="RESPONSE REGULATOR RCP1-RELATED"/>
    <property type="match status" value="1"/>
</dbReference>